<dbReference type="PATRIC" id="fig|1088869.3.peg.886"/>
<dbReference type="AlphaFoldDB" id="G6XHB4"/>
<reference evidence="1 2" key="1">
    <citation type="submission" date="2011-10" db="EMBL/GenBank/DDBJ databases">
        <title>Genome sequence of Gluconobacter morbifer G707, isolated from Drosophila gut.</title>
        <authorList>
            <person name="Lee W.-J."/>
            <person name="Kim E.-K."/>
        </authorList>
    </citation>
    <scope>NUCLEOTIDE SEQUENCE [LARGE SCALE GENOMIC DNA]</scope>
    <source>
        <strain evidence="1 2">G707</strain>
    </source>
</reference>
<keyword evidence="2" id="KW-1185">Reference proteome</keyword>
<protein>
    <submittedName>
        <fullName evidence="1">Uncharacterized protein</fullName>
    </submittedName>
</protein>
<proteinExistence type="predicted"/>
<evidence type="ECO:0000313" key="2">
    <source>
        <dbReference type="Proteomes" id="UP000004949"/>
    </source>
</evidence>
<sequence>MADGISNISSTDGPVLSKSRTIGSVFMSVFMAAQDVTVQS</sequence>
<comment type="caution">
    <text evidence="1">The sequence shown here is derived from an EMBL/GenBank/DDBJ whole genome shotgun (WGS) entry which is preliminary data.</text>
</comment>
<dbReference type="EMBL" id="AGQV01000001">
    <property type="protein sequence ID" value="EHH69572.1"/>
    <property type="molecule type" value="Genomic_DNA"/>
</dbReference>
<name>G6XHB4_9PROT</name>
<organism evidence="1 2">
    <name type="scientific">Gluconobacter morbifer G707</name>
    <dbReference type="NCBI Taxonomy" id="1088869"/>
    <lineage>
        <taxon>Bacteria</taxon>
        <taxon>Pseudomonadati</taxon>
        <taxon>Pseudomonadota</taxon>
        <taxon>Alphaproteobacteria</taxon>
        <taxon>Acetobacterales</taxon>
        <taxon>Acetobacteraceae</taxon>
        <taxon>Gluconobacter</taxon>
    </lineage>
</organism>
<evidence type="ECO:0000313" key="1">
    <source>
        <dbReference type="EMBL" id="EHH69572.1"/>
    </source>
</evidence>
<accession>G6XHB4</accession>
<gene>
    <name evidence="1" type="ORF">GMO_08800</name>
</gene>
<dbReference type="Proteomes" id="UP000004949">
    <property type="component" value="Unassembled WGS sequence"/>
</dbReference>